<evidence type="ECO:0000313" key="2">
    <source>
        <dbReference type="EMBL" id="EAR29606.1"/>
    </source>
</evidence>
<dbReference type="HOGENOM" id="CLU_128166_0_1_6"/>
<dbReference type="GO" id="GO:0046076">
    <property type="term" value="P:dTTP catabolic process"/>
    <property type="evidence" value="ECO:0007669"/>
    <property type="project" value="TreeGrafter"/>
</dbReference>
<dbReference type="GO" id="GO:0046047">
    <property type="term" value="P:TTP catabolic process"/>
    <property type="evidence" value="ECO:0007669"/>
    <property type="project" value="TreeGrafter"/>
</dbReference>
<proteinExistence type="predicted"/>
<dbReference type="PANTHER" id="PTHR30522">
    <property type="entry name" value="NUCLEOSIDE TRIPHOSPHATE PYROPHOSPHOHYDROLASE"/>
    <property type="match status" value="1"/>
</dbReference>
<dbReference type="SUPFAM" id="SSF101386">
    <property type="entry name" value="all-alpha NTP pyrophosphatases"/>
    <property type="match status" value="1"/>
</dbReference>
<dbReference type="FunFam" id="1.10.287.1080:FF:000003">
    <property type="entry name" value="Nucleoside triphosphate pyrophosphohydrolase"/>
    <property type="match status" value="1"/>
</dbReference>
<accession>A4C6K2</accession>
<dbReference type="CDD" id="cd11529">
    <property type="entry name" value="NTP-PPase_MazG_Cterm"/>
    <property type="match status" value="1"/>
</dbReference>
<dbReference type="Pfam" id="PF03819">
    <property type="entry name" value="MazG"/>
    <property type="match status" value="1"/>
</dbReference>
<dbReference type="InterPro" id="IPR011551">
    <property type="entry name" value="NTP_PyrPHydrolase_MazG"/>
</dbReference>
<comment type="caution">
    <text evidence="2">The sequence shown here is derived from an EMBL/GenBank/DDBJ whole genome shotgun (WGS) entry which is preliminary data.</text>
</comment>
<keyword evidence="3" id="KW-1185">Reference proteome</keyword>
<dbReference type="GO" id="GO:0046052">
    <property type="term" value="P:UTP catabolic process"/>
    <property type="evidence" value="ECO:0007669"/>
    <property type="project" value="TreeGrafter"/>
</dbReference>
<evidence type="ECO:0000313" key="3">
    <source>
        <dbReference type="Proteomes" id="UP000006201"/>
    </source>
</evidence>
<organism evidence="2 3">
    <name type="scientific">Pseudoalteromonas tunicata D2</name>
    <dbReference type="NCBI Taxonomy" id="87626"/>
    <lineage>
        <taxon>Bacteria</taxon>
        <taxon>Pseudomonadati</taxon>
        <taxon>Pseudomonadota</taxon>
        <taxon>Gammaproteobacteria</taxon>
        <taxon>Alteromonadales</taxon>
        <taxon>Pseudoalteromonadaceae</taxon>
        <taxon>Pseudoalteromonas</taxon>
    </lineage>
</organism>
<dbReference type="Gene3D" id="1.10.287.1080">
    <property type="entry name" value="MazG-like"/>
    <property type="match status" value="1"/>
</dbReference>
<feature type="domain" description="NTP pyrophosphohydrolase MazG-like" evidence="1">
    <location>
        <begin position="70"/>
        <end position="125"/>
    </location>
</feature>
<dbReference type="GO" id="GO:0046061">
    <property type="term" value="P:dATP catabolic process"/>
    <property type="evidence" value="ECO:0007669"/>
    <property type="project" value="TreeGrafter"/>
</dbReference>
<reference evidence="2 3" key="1">
    <citation type="submission" date="2006-02" db="EMBL/GenBank/DDBJ databases">
        <authorList>
            <person name="Moran M.A."/>
            <person name="Kjelleberg S."/>
            <person name="Egan S."/>
            <person name="Saunders N."/>
            <person name="Thomas T."/>
            <person name="Ferriera S."/>
            <person name="Johnson J."/>
            <person name="Kravitz S."/>
            <person name="Halpern A."/>
            <person name="Remington K."/>
            <person name="Beeson K."/>
            <person name="Tran B."/>
            <person name="Rogers Y.-H."/>
            <person name="Friedman R."/>
            <person name="Venter J.C."/>
        </authorList>
    </citation>
    <scope>NUCLEOTIDE SEQUENCE [LARGE SCALE GENOMIC DNA]</scope>
    <source>
        <strain evidence="2 3">D2</strain>
    </source>
</reference>
<dbReference type="EMBL" id="AAOH01000002">
    <property type="protein sequence ID" value="EAR29606.1"/>
    <property type="molecule type" value="Genomic_DNA"/>
</dbReference>
<gene>
    <name evidence="2" type="ORF">PTD2_12339</name>
</gene>
<dbReference type="Proteomes" id="UP000006201">
    <property type="component" value="Unassembled WGS sequence"/>
</dbReference>
<dbReference type="STRING" id="87626.PTD2_12339"/>
<dbReference type="NCBIfam" id="TIGR00444">
    <property type="entry name" value="mazG"/>
    <property type="match status" value="1"/>
</dbReference>
<sequence>MTLNDSQLAQQWQAIKAQERQALQPNGEIKAKMFDTVLPNLPALSRANKIQQKVAALGFDWPEISGAFAKVQEEVEEVAVEINDNPYSDKTAEELGDLLFAVVNVARHGKHDPEQLLRNANRKFCLRFEQVEVILTKQGISLETATLTQMDEAWEQVKRSNLTQS</sequence>
<keyword evidence="2" id="KW-0378">Hydrolase</keyword>
<protein>
    <submittedName>
        <fullName evidence="2">Nucleoside triphosphate pyrophosphohydrolase, non-specific</fullName>
    </submittedName>
</protein>
<dbReference type="GO" id="GO:0006203">
    <property type="term" value="P:dGTP catabolic process"/>
    <property type="evidence" value="ECO:0007669"/>
    <property type="project" value="TreeGrafter"/>
</dbReference>
<dbReference type="PANTHER" id="PTHR30522:SF0">
    <property type="entry name" value="NUCLEOSIDE TRIPHOSPHATE PYROPHOSPHOHYDROLASE"/>
    <property type="match status" value="1"/>
</dbReference>
<dbReference type="eggNOG" id="COG3956">
    <property type="taxonomic scope" value="Bacteria"/>
</dbReference>
<evidence type="ECO:0000259" key="1">
    <source>
        <dbReference type="Pfam" id="PF03819"/>
    </source>
</evidence>
<dbReference type="InterPro" id="IPR004518">
    <property type="entry name" value="MazG-like_dom"/>
</dbReference>
<name>A4C6K2_9GAMM</name>
<dbReference type="AlphaFoldDB" id="A4C6K2"/>
<dbReference type="InterPro" id="IPR048011">
    <property type="entry name" value="NTP-PPase_MazG-like_C"/>
</dbReference>
<dbReference type="GO" id="GO:0046081">
    <property type="term" value="P:dUTP catabolic process"/>
    <property type="evidence" value="ECO:0007669"/>
    <property type="project" value="TreeGrafter"/>
</dbReference>
<dbReference type="GO" id="GO:0047429">
    <property type="term" value="F:nucleoside triphosphate diphosphatase activity"/>
    <property type="evidence" value="ECO:0007669"/>
    <property type="project" value="InterPro"/>
</dbReference>